<feature type="compositionally biased region" description="Basic residues" evidence="1">
    <location>
        <begin position="140"/>
        <end position="154"/>
    </location>
</feature>
<feature type="region of interest" description="Disordered" evidence="1">
    <location>
        <begin position="190"/>
        <end position="220"/>
    </location>
</feature>
<dbReference type="HOGENOM" id="CLU_353416_0_0_1"/>
<feature type="compositionally biased region" description="Polar residues" evidence="1">
    <location>
        <begin position="649"/>
        <end position="669"/>
    </location>
</feature>
<feature type="compositionally biased region" description="Gly residues" evidence="1">
    <location>
        <begin position="608"/>
        <end position="619"/>
    </location>
</feature>
<feature type="compositionally biased region" description="Acidic residues" evidence="1">
    <location>
        <begin position="208"/>
        <end position="220"/>
    </location>
</feature>
<name>U5HI55_USTV1</name>
<feature type="compositionally biased region" description="Polar residues" evidence="1">
    <location>
        <begin position="412"/>
        <end position="426"/>
    </location>
</feature>
<dbReference type="EnsemblFungi" id="MVLG_06722T0">
    <property type="protein sequence ID" value="MVLG_06722T0"/>
    <property type="gene ID" value="MVLG_06722"/>
</dbReference>
<protein>
    <submittedName>
        <fullName evidence="2 3">Uncharacterized protein</fullName>
    </submittedName>
</protein>
<reference evidence="3" key="4">
    <citation type="submission" date="2015-06" db="UniProtKB">
        <authorList>
            <consortium name="EnsemblFungi"/>
        </authorList>
    </citation>
    <scope>IDENTIFICATION</scope>
</reference>
<feature type="compositionally biased region" description="Low complexity" evidence="1">
    <location>
        <begin position="570"/>
        <end position="607"/>
    </location>
</feature>
<dbReference type="SUPFAM" id="SSF81995">
    <property type="entry name" value="beta-sandwich domain of Sec23/24"/>
    <property type="match status" value="1"/>
</dbReference>
<dbReference type="EMBL" id="AEIJ01000857">
    <property type="status" value="NOT_ANNOTATED_CDS"/>
    <property type="molecule type" value="Genomic_DNA"/>
</dbReference>
<dbReference type="Proteomes" id="UP000017200">
    <property type="component" value="Unassembled WGS sequence"/>
</dbReference>
<organism evidence="2">
    <name type="scientific">Microbotryum lychnidis-dioicae (strain p1A1 Lamole / MvSl-1064)</name>
    <name type="common">Anther smut fungus</name>
    <dbReference type="NCBI Taxonomy" id="683840"/>
    <lineage>
        <taxon>Eukaryota</taxon>
        <taxon>Fungi</taxon>
        <taxon>Dikarya</taxon>
        <taxon>Basidiomycota</taxon>
        <taxon>Pucciniomycotina</taxon>
        <taxon>Microbotryomycetes</taxon>
        <taxon>Microbotryales</taxon>
        <taxon>Microbotryaceae</taxon>
        <taxon>Microbotryum</taxon>
    </lineage>
</organism>
<reference evidence="4" key="1">
    <citation type="submission" date="2010-11" db="EMBL/GenBank/DDBJ databases">
        <title>The genome sequence of Microbotryum violaceum strain p1A1 Lamole.</title>
        <authorList>
            <person name="Cuomo C."/>
            <person name="Perlin M."/>
            <person name="Young S.K."/>
            <person name="Zeng Q."/>
            <person name="Gargeya S."/>
            <person name="Alvarado L."/>
            <person name="Berlin A."/>
            <person name="Chapman S.B."/>
            <person name="Chen Z."/>
            <person name="Freedman E."/>
            <person name="Gellesch M."/>
            <person name="Goldberg J."/>
            <person name="Griggs A."/>
            <person name="Gujja S."/>
            <person name="Heilman E."/>
            <person name="Heiman D."/>
            <person name="Howarth C."/>
            <person name="Mehta T."/>
            <person name="Neiman D."/>
            <person name="Pearson M."/>
            <person name="Roberts A."/>
            <person name="Saif S."/>
            <person name="Shea T."/>
            <person name="Shenoy N."/>
            <person name="Sisk P."/>
            <person name="Stolte C."/>
            <person name="Sykes S."/>
            <person name="White J."/>
            <person name="Yandava C."/>
            <person name="Haas B."/>
            <person name="Nusbaum C."/>
            <person name="Birren B."/>
        </authorList>
    </citation>
    <scope>NUCLEOTIDE SEQUENCE [LARGE SCALE GENOMIC DNA]</scope>
    <source>
        <strain evidence="4">p1A1 Lamole</strain>
    </source>
</reference>
<proteinExistence type="predicted"/>
<feature type="compositionally biased region" description="Low complexity" evidence="1">
    <location>
        <begin position="378"/>
        <end position="388"/>
    </location>
</feature>
<gene>
    <name evidence="2" type="ORF">MVLG_06722</name>
</gene>
<feature type="region of interest" description="Disordered" evidence="1">
    <location>
        <begin position="642"/>
        <end position="697"/>
    </location>
</feature>
<dbReference type="OrthoDB" id="2538126at2759"/>
<reference evidence="2" key="2">
    <citation type="submission" date="2010-11" db="EMBL/GenBank/DDBJ databases">
        <authorList>
            <consortium name="The Broad Institute Genome Sequencing Platform"/>
            <person name="Earl A."/>
            <person name="Ward D."/>
            <person name="Feldgarden M."/>
            <person name="Gevers D."/>
            <person name="Butler R."/>
            <person name="Young S.K."/>
            <person name="Zeng Q."/>
            <person name="Gargeya S."/>
            <person name="Fitzgerald M."/>
            <person name="Haas B."/>
            <person name="Abouelleil A."/>
            <person name="Alvarado L."/>
            <person name="Arachchi H.M."/>
            <person name="Berlin A."/>
            <person name="Brown A."/>
            <person name="Chapman S.B."/>
            <person name="Chen Z."/>
            <person name="Dunbar C."/>
            <person name="Freedman E."/>
            <person name="Gearin G."/>
            <person name="Gellesch M."/>
            <person name="Goldberg J."/>
            <person name="Griggs A."/>
            <person name="Gujja S."/>
            <person name="Heilman E."/>
            <person name="Heiman D."/>
            <person name="Howarth C."/>
            <person name="Larson L."/>
            <person name="Lui A."/>
            <person name="MacDonald P.J.P."/>
            <person name="Mehta T."/>
            <person name="Montmayeur A."/>
            <person name="Murphy C."/>
            <person name="Neiman D."/>
            <person name="Pearson M."/>
            <person name="Priest M."/>
            <person name="Roberts A."/>
            <person name="Saif S."/>
            <person name="Shea T."/>
            <person name="Shenoy N."/>
            <person name="Sisk P."/>
            <person name="Stolte C."/>
            <person name="Sykes S."/>
            <person name="White J."/>
            <person name="Yandava C."/>
            <person name="Wortman J."/>
            <person name="Nusbaum C."/>
            <person name="Birren B."/>
        </authorList>
    </citation>
    <scope>NUCLEOTIDE SEQUENCE</scope>
    <source>
        <strain evidence="2">P1A1 Lamole</strain>
    </source>
</reference>
<accession>U5HI55</accession>
<evidence type="ECO:0000256" key="1">
    <source>
        <dbReference type="SAM" id="MobiDB-lite"/>
    </source>
</evidence>
<feature type="region of interest" description="Disordered" evidence="1">
    <location>
        <begin position="376"/>
        <end position="469"/>
    </location>
</feature>
<keyword evidence="4" id="KW-1185">Reference proteome</keyword>
<dbReference type="InParanoid" id="U5HI55"/>
<evidence type="ECO:0000313" key="4">
    <source>
        <dbReference type="Proteomes" id="UP000017200"/>
    </source>
</evidence>
<feature type="compositionally biased region" description="Basic residues" evidence="1">
    <location>
        <begin position="553"/>
        <end position="563"/>
    </location>
</feature>
<feature type="region of interest" description="Disordered" evidence="1">
    <location>
        <begin position="547"/>
        <end position="623"/>
    </location>
</feature>
<feature type="region of interest" description="Disordered" evidence="1">
    <location>
        <begin position="316"/>
        <end position="347"/>
    </location>
</feature>
<dbReference type="EMBL" id="GL541785">
    <property type="protein sequence ID" value="KDE02754.1"/>
    <property type="molecule type" value="Genomic_DNA"/>
</dbReference>
<feature type="compositionally biased region" description="Polar residues" evidence="1">
    <location>
        <begin position="191"/>
        <end position="207"/>
    </location>
</feature>
<evidence type="ECO:0000313" key="2">
    <source>
        <dbReference type="EMBL" id="KDE02754.1"/>
    </source>
</evidence>
<evidence type="ECO:0000313" key="3">
    <source>
        <dbReference type="EnsemblFungi" id="MVLG_06722T0"/>
    </source>
</evidence>
<dbReference type="OMA" id="AGMRISS"/>
<dbReference type="AlphaFoldDB" id="U5HI55"/>
<feature type="compositionally biased region" description="Low complexity" evidence="1">
    <location>
        <begin position="88"/>
        <end position="111"/>
    </location>
</feature>
<sequence length="762" mass="80906">MPSGVVDDDSSYVVGGEFDSFDSFDSFDDELERFCLVCERRVDSAAPPQPPIAAAPNPTKPRQRPSPQGSRHTSNNSTTTLKSERLKALPPEAAAVLAVVAAKHQQQQQHQQHQHQQHQQPTTTGGATRSQHHPTAPTMKRNKSASKLHGHSRNKSYTSLAPNTKIHALTARDATATAAAPHHEPVLPAAATTSHAPRRSSAQQSVNDSDDAYEEVSNDGDEVAPLSALYCSEECRRVDELRGQATTTPSPQLVAVLSTFSEQSRRFGSSSSLAYSSTHSLTNTFFPASAKSPVFDPRRSSSESVPSPFELDFSAARRRNSRGAETGGYSYRPSLMQRMPSSDGDSAERLQFAAGSRNKSSASLSSMDSERGALIPHRSSSALSSLRLTQISSSPTRPLHRPSCSTRHHSDTTQLPSFNESPSFNGETKDKVSGYVAGMRISSAPKSRRSQSALTGQLGRSVPTRSSLLAPRDEADVAFPSSSITISQAPMRSNSFASLALMSSSLGHDFRAPQAFSQHSRSASTASLSGSTATGLILGTAETVSTSTILPTPKRRTTSRHRLSIGSGGAASPPLSSPSASSNGFSSTGSPNRPALTSSSYTSSNGSAGLGVAGTGGPMRGRTMANLSMTRSLSSLMHEADQDGYFPSESDQTPIQSYRTQRPNSTKGTSRSRSRARVSVVENGAPPPPKMSAAPNGTTGGLMPALTSTPLRKNFSWQDVGVATYAALDLSNRDGRSVEAGVQNGEATVRKPKPKLFHFPDE</sequence>
<feature type="region of interest" description="Disordered" evidence="1">
    <location>
        <begin position="42"/>
        <end position="163"/>
    </location>
</feature>
<feature type="compositionally biased region" description="Polar residues" evidence="1">
    <location>
        <begin position="65"/>
        <end position="81"/>
    </location>
</feature>
<reference evidence="2 4" key="3">
    <citation type="journal article" date="2015" name="BMC Genomics">
        <title>Sex and parasites: genomic and transcriptomic analysis of Microbotryum lychnidis-dioicae, the biotrophic and plant-castrating anther smut fungus.</title>
        <authorList>
            <person name="Perlin M.H."/>
            <person name="Amselem J."/>
            <person name="Fontanillas E."/>
            <person name="Toh S.S."/>
            <person name="Chen Z."/>
            <person name="Goldberg J."/>
            <person name="Duplessis S."/>
            <person name="Henrissat B."/>
            <person name="Young S."/>
            <person name="Zeng Q."/>
            <person name="Aguileta G."/>
            <person name="Petit E."/>
            <person name="Badouin H."/>
            <person name="Andrews J."/>
            <person name="Razeeq D."/>
            <person name="Gabaldon T."/>
            <person name="Quesneville H."/>
            <person name="Giraud T."/>
            <person name="Hood M.E."/>
            <person name="Schultz D.J."/>
            <person name="Cuomo C.A."/>
        </authorList>
    </citation>
    <scope>NUCLEOTIDE SEQUENCE [LARGE SCALE GENOMIC DNA]</scope>
    <source>
        <strain evidence="4">p1A1 Lamole</strain>
        <strain evidence="2">P1A1 Lamole</strain>
    </source>
</reference>